<evidence type="ECO:0000313" key="3">
    <source>
        <dbReference type="Proteomes" id="UP000010931"/>
    </source>
</evidence>
<keyword evidence="3" id="KW-1185">Reference proteome</keyword>
<dbReference type="AlphaFoldDB" id="L7FJG5"/>
<dbReference type="PATRIC" id="fig|698760.3.peg.75"/>
<dbReference type="EMBL" id="AEJB01000006">
    <property type="protein sequence ID" value="ELP71319.1"/>
    <property type="molecule type" value="Genomic_DNA"/>
</dbReference>
<dbReference type="GeneID" id="97399491"/>
<accession>L7FJG5</accession>
<dbReference type="Proteomes" id="UP000010931">
    <property type="component" value="Unassembled WGS sequence"/>
</dbReference>
<proteinExistence type="predicted"/>
<reference evidence="2 3" key="1">
    <citation type="journal article" date="2011" name="Plasmid">
        <title>Streptomyces turgidiscabies Car8 contains a modular pathogenicity island that shares virulence genes with other actinobacterial plant pathogens.</title>
        <authorList>
            <person name="Huguet-Tapia J.C."/>
            <person name="Badger J.H."/>
            <person name="Loria R."/>
            <person name="Pettis G.S."/>
        </authorList>
    </citation>
    <scope>NUCLEOTIDE SEQUENCE [LARGE SCALE GENOMIC DNA]</scope>
    <source>
        <strain evidence="2 3">Car8</strain>
    </source>
</reference>
<evidence type="ECO:0008006" key="4">
    <source>
        <dbReference type="Google" id="ProtNLM"/>
    </source>
</evidence>
<name>L7FJG5_STRT8</name>
<evidence type="ECO:0000256" key="1">
    <source>
        <dbReference type="SAM" id="SignalP"/>
    </source>
</evidence>
<sequence length="148" mass="15610">MRTTPALRTLTAALFTGGLLAVPVGTAMAAAPAGSHGSHGSDRSGVRGTVVSAGELNLRQQPTTDSRVVARLAPGSHGRVECSVLGQTVRGNPYWYWLPGVNAWASAVYIDTGHRSVPTCTDPCPEWKDDGHWSASGTFSFNWNVTFG</sequence>
<gene>
    <name evidence="2" type="ORF">STRTUCAR8_05439</name>
</gene>
<comment type="caution">
    <text evidence="2">The sequence shown here is derived from an EMBL/GenBank/DDBJ whole genome shotgun (WGS) entry which is preliminary data.</text>
</comment>
<feature type="chain" id="PRO_5003973674" description="SH3b domain-containing protein" evidence="1">
    <location>
        <begin position="30"/>
        <end position="148"/>
    </location>
</feature>
<dbReference type="Gene3D" id="2.30.30.40">
    <property type="entry name" value="SH3 Domains"/>
    <property type="match status" value="1"/>
</dbReference>
<keyword evidence="1" id="KW-0732">Signal</keyword>
<protein>
    <recommendedName>
        <fullName evidence="4">SH3b domain-containing protein</fullName>
    </recommendedName>
</protein>
<dbReference type="RefSeq" id="WP_006373347.1">
    <property type="nucleotide sequence ID" value="NZ_AEJB01000006.1"/>
</dbReference>
<feature type="signal peptide" evidence="1">
    <location>
        <begin position="1"/>
        <end position="29"/>
    </location>
</feature>
<evidence type="ECO:0000313" key="2">
    <source>
        <dbReference type="EMBL" id="ELP71319.1"/>
    </source>
</evidence>
<organism evidence="2 3">
    <name type="scientific">Streptomyces turgidiscabies (strain Car8)</name>
    <dbReference type="NCBI Taxonomy" id="698760"/>
    <lineage>
        <taxon>Bacteria</taxon>
        <taxon>Bacillati</taxon>
        <taxon>Actinomycetota</taxon>
        <taxon>Actinomycetes</taxon>
        <taxon>Kitasatosporales</taxon>
        <taxon>Streptomycetaceae</taxon>
        <taxon>Streptomyces</taxon>
    </lineage>
</organism>